<dbReference type="PROSITE" id="PS50103">
    <property type="entry name" value="ZF_C3H1"/>
    <property type="match status" value="2"/>
</dbReference>
<evidence type="ECO:0000259" key="7">
    <source>
        <dbReference type="PROSITE" id="PS51184"/>
    </source>
</evidence>
<dbReference type="SUPFAM" id="SSF51197">
    <property type="entry name" value="Clavaminate synthase-like"/>
    <property type="match status" value="1"/>
</dbReference>
<evidence type="ECO:0000256" key="2">
    <source>
        <dbReference type="ARBA" id="ARBA00022771"/>
    </source>
</evidence>
<accession>A0A7J6KZC8</accession>
<evidence type="ECO:0000256" key="1">
    <source>
        <dbReference type="ARBA" id="ARBA00022723"/>
    </source>
</evidence>
<comment type="caution">
    <text evidence="8">The sequence shown here is derived from an EMBL/GenBank/DDBJ whole genome shotgun (WGS) entry which is preliminary data.</text>
</comment>
<dbReference type="Gene3D" id="2.60.120.650">
    <property type="entry name" value="Cupin"/>
    <property type="match status" value="1"/>
</dbReference>
<evidence type="ECO:0000313" key="8">
    <source>
        <dbReference type="EMBL" id="KAF4651901.1"/>
    </source>
</evidence>
<evidence type="ECO:0000313" key="9">
    <source>
        <dbReference type="Proteomes" id="UP000591131"/>
    </source>
</evidence>
<reference evidence="8 9" key="1">
    <citation type="submission" date="2020-04" db="EMBL/GenBank/DDBJ databases">
        <title>Perkinsus chesapeaki whole genome sequence.</title>
        <authorList>
            <person name="Bogema D.R."/>
        </authorList>
    </citation>
    <scope>NUCLEOTIDE SEQUENCE [LARGE SCALE GENOMIC DNA]</scope>
    <source>
        <strain evidence="8">ATCC PRA-425</strain>
    </source>
</reference>
<feature type="domain" description="C3H1-type" evidence="6">
    <location>
        <begin position="123"/>
        <end position="151"/>
    </location>
</feature>
<dbReference type="Proteomes" id="UP000591131">
    <property type="component" value="Unassembled WGS sequence"/>
</dbReference>
<organism evidence="8 9">
    <name type="scientific">Perkinsus chesapeaki</name>
    <name type="common">Clam parasite</name>
    <name type="synonym">Perkinsus andrewsi</name>
    <dbReference type="NCBI Taxonomy" id="330153"/>
    <lineage>
        <taxon>Eukaryota</taxon>
        <taxon>Sar</taxon>
        <taxon>Alveolata</taxon>
        <taxon>Perkinsozoa</taxon>
        <taxon>Perkinsea</taxon>
        <taxon>Perkinsida</taxon>
        <taxon>Perkinsidae</taxon>
        <taxon>Perkinsus</taxon>
    </lineage>
</organism>
<keyword evidence="3 4" id="KW-0862">Zinc</keyword>
<gene>
    <name evidence="8" type="primary">APEX1_4</name>
    <name evidence="8" type="ORF">FOL47_011378</name>
</gene>
<dbReference type="Gene3D" id="4.10.1000.10">
    <property type="entry name" value="Zinc finger, CCCH-type"/>
    <property type="match status" value="1"/>
</dbReference>
<dbReference type="InterPro" id="IPR003347">
    <property type="entry name" value="JmjC_dom"/>
</dbReference>
<dbReference type="InterPro" id="IPR041667">
    <property type="entry name" value="Cupin_8"/>
</dbReference>
<dbReference type="GO" id="GO:0016829">
    <property type="term" value="F:lyase activity"/>
    <property type="evidence" value="ECO:0007669"/>
    <property type="project" value="UniProtKB-KW"/>
</dbReference>
<evidence type="ECO:0000256" key="4">
    <source>
        <dbReference type="PROSITE-ProRule" id="PRU00723"/>
    </source>
</evidence>
<name>A0A7J6KZC8_PERCH</name>
<feature type="zinc finger region" description="C3H1-type" evidence="4">
    <location>
        <begin position="123"/>
        <end position="151"/>
    </location>
</feature>
<protein>
    <submittedName>
        <fullName evidence="8">DNA-(Apurinic or apyrimidinic site) lyase</fullName>
    </submittedName>
</protein>
<keyword evidence="8" id="KW-0456">Lyase</keyword>
<dbReference type="InterPro" id="IPR000571">
    <property type="entry name" value="Znf_CCCH"/>
</dbReference>
<dbReference type="Pfam" id="PF13621">
    <property type="entry name" value="Cupin_8"/>
    <property type="match status" value="1"/>
</dbReference>
<evidence type="ECO:0000256" key="5">
    <source>
        <dbReference type="SAM" id="MobiDB-lite"/>
    </source>
</evidence>
<evidence type="ECO:0000256" key="3">
    <source>
        <dbReference type="ARBA" id="ARBA00022833"/>
    </source>
</evidence>
<dbReference type="OrthoDB" id="411372at2759"/>
<feature type="domain" description="C3H1-type" evidence="6">
    <location>
        <begin position="67"/>
        <end position="92"/>
    </location>
</feature>
<keyword evidence="2 4" id="KW-0863">Zinc-finger</keyword>
<dbReference type="PROSITE" id="PS51184">
    <property type="entry name" value="JMJC"/>
    <property type="match status" value="1"/>
</dbReference>
<keyword evidence="9" id="KW-1185">Reference proteome</keyword>
<dbReference type="GO" id="GO:0008270">
    <property type="term" value="F:zinc ion binding"/>
    <property type="evidence" value="ECO:0007669"/>
    <property type="project" value="UniProtKB-KW"/>
</dbReference>
<dbReference type="PANTHER" id="PTHR12461">
    <property type="entry name" value="HYPOXIA-INDUCIBLE FACTOR 1 ALPHA INHIBITOR-RELATED"/>
    <property type="match status" value="1"/>
</dbReference>
<dbReference type="EMBL" id="JAAPAO010000990">
    <property type="protein sequence ID" value="KAF4651901.1"/>
    <property type="molecule type" value="Genomic_DNA"/>
</dbReference>
<dbReference type="SMART" id="SM00356">
    <property type="entry name" value="ZnF_C3H1"/>
    <property type="match status" value="2"/>
</dbReference>
<evidence type="ECO:0000259" key="6">
    <source>
        <dbReference type="PROSITE" id="PS50103"/>
    </source>
</evidence>
<feature type="region of interest" description="Disordered" evidence="5">
    <location>
        <begin position="16"/>
        <end position="46"/>
    </location>
</feature>
<dbReference type="InterPro" id="IPR036855">
    <property type="entry name" value="Znf_CCCH_sf"/>
</dbReference>
<dbReference type="AlphaFoldDB" id="A0A7J6KZC8"/>
<dbReference type="SMART" id="SM00558">
    <property type="entry name" value="JmjC"/>
    <property type="match status" value="1"/>
</dbReference>
<proteinExistence type="predicted"/>
<feature type="zinc finger region" description="C3H1-type" evidence="4">
    <location>
        <begin position="67"/>
        <end position="92"/>
    </location>
</feature>
<dbReference type="SUPFAM" id="SSF90229">
    <property type="entry name" value="CCCH zinc finger"/>
    <property type="match status" value="1"/>
</dbReference>
<sequence>MSKDVSLNDLDAQLAALEASDSSSSDDEEEVAPVRGKKRELDDETKAQEKLSNKVLRKKMRQGLSNLCFSYLTGSCKFDEMGKPCLFSHVKPEEMTDADRTELIRDLRHRKKFDPALAKVAQNLNIPMCRMYKKTGQCKQGEKCKFWHLRNELDARWKGMDYWCGVCYLGFTSKEQLEDHKKDMGIMIGGPLTRSYDLLQSICSAINAGDDVDDEKEKRSRRAFPMGKEKLPDIKHPVEELEVSEFSFERFLTEYFIPQKPVKIRGLVSNWPGVSSWADPDHWTGRKFGERLVPIEVGGYMSSNYSQQLMKLKDYVEEHLMRGSAEVGDDDQRVAYLAEYEIFNQLRELEDEVQPVPDACFTGEKGIVRRLLFFGPAGTASPTHRDVNDNILCQVLGCKYLRLFSPSREECLYPLHRGILTNNSTLPTDITTEFIDPEKYPLYSKAVYSEVVLNAGDALFLPSNWWHFVKSYQ</sequence>
<keyword evidence="1 4" id="KW-0479">Metal-binding</keyword>
<feature type="domain" description="JmjC" evidence="7">
    <location>
        <begin position="326"/>
        <end position="473"/>
    </location>
</feature>
<dbReference type="PANTHER" id="PTHR12461:SF105">
    <property type="entry name" value="HYPOXIA-INDUCIBLE FACTOR 1-ALPHA INHIBITOR"/>
    <property type="match status" value="1"/>
</dbReference>
<feature type="non-terminal residue" evidence="8">
    <location>
        <position position="473"/>
    </location>
</feature>